<dbReference type="EMBL" id="GBRH01265751">
    <property type="protein sequence ID" value="JAD32144.1"/>
    <property type="molecule type" value="Transcribed_RNA"/>
</dbReference>
<name>A0A0A8YYD6_ARUDO</name>
<evidence type="ECO:0000313" key="1">
    <source>
        <dbReference type="EMBL" id="JAD32144.1"/>
    </source>
</evidence>
<organism evidence="1">
    <name type="scientific">Arundo donax</name>
    <name type="common">Giant reed</name>
    <name type="synonym">Donax arundinaceus</name>
    <dbReference type="NCBI Taxonomy" id="35708"/>
    <lineage>
        <taxon>Eukaryota</taxon>
        <taxon>Viridiplantae</taxon>
        <taxon>Streptophyta</taxon>
        <taxon>Embryophyta</taxon>
        <taxon>Tracheophyta</taxon>
        <taxon>Spermatophyta</taxon>
        <taxon>Magnoliopsida</taxon>
        <taxon>Liliopsida</taxon>
        <taxon>Poales</taxon>
        <taxon>Poaceae</taxon>
        <taxon>PACMAD clade</taxon>
        <taxon>Arundinoideae</taxon>
        <taxon>Arundineae</taxon>
        <taxon>Arundo</taxon>
    </lineage>
</organism>
<reference evidence="1" key="1">
    <citation type="submission" date="2014-09" db="EMBL/GenBank/DDBJ databases">
        <authorList>
            <person name="Magalhaes I.L.F."/>
            <person name="Oliveira U."/>
            <person name="Santos F.R."/>
            <person name="Vidigal T.H.D.A."/>
            <person name="Brescovit A.D."/>
            <person name="Santos A.J."/>
        </authorList>
    </citation>
    <scope>NUCLEOTIDE SEQUENCE</scope>
    <source>
        <tissue evidence="1">Shoot tissue taken approximately 20 cm above the soil surface</tissue>
    </source>
</reference>
<sequence>MTNSLLNLIKTRNRGDMEVHVAEKLNRW</sequence>
<reference evidence="1" key="2">
    <citation type="journal article" date="2015" name="Data Brief">
        <title>Shoot transcriptome of the giant reed, Arundo donax.</title>
        <authorList>
            <person name="Barrero R.A."/>
            <person name="Guerrero F.D."/>
            <person name="Moolhuijzen P."/>
            <person name="Goolsby J.A."/>
            <person name="Tidwell J."/>
            <person name="Bellgard S.E."/>
            <person name="Bellgard M.I."/>
        </authorList>
    </citation>
    <scope>NUCLEOTIDE SEQUENCE</scope>
    <source>
        <tissue evidence="1">Shoot tissue taken approximately 20 cm above the soil surface</tissue>
    </source>
</reference>
<protein>
    <submittedName>
        <fullName evidence="1">Uncharacterized protein</fullName>
    </submittedName>
</protein>
<proteinExistence type="predicted"/>
<accession>A0A0A8YYD6</accession>
<dbReference type="AlphaFoldDB" id="A0A0A8YYD6"/>